<evidence type="ECO:0000313" key="2">
    <source>
        <dbReference type="Proteomes" id="UP000318288"/>
    </source>
</evidence>
<name>A0A5C6FIE9_9BACT</name>
<dbReference type="EMBL" id="SJPW01000002">
    <property type="protein sequence ID" value="TWU59431.1"/>
    <property type="molecule type" value="Genomic_DNA"/>
</dbReference>
<proteinExistence type="predicted"/>
<reference evidence="1 2" key="1">
    <citation type="submission" date="2019-02" db="EMBL/GenBank/DDBJ databases">
        <title>Deep-cultivation of Planctomycetes and their phenomic and genomic characterization uncovers novel biology.</title>
        <authorList>
            <person name="Wiegand S."/>
            <person name="Jogler M."/>
            <person name="Boedeker C."/>
            <person name="Pinto D."/>
            <person name="Vollmers J."/>
            <person name="Rivas-Marin E."/>
            <person name="Kohn T."/>
            <person name="Peeters S.H."/>
            <person name="Heuer A."/>
            <person name="Rast P."/>
            <person name="Oberbeckmann S."/>
            <person name="Bunk B."/>
            <person name="Jeske O."/>
            <person name="Meyerdierks A."/>
            <person name="Storesund J.E."/>
            <person name="Kallscheuer N."/>
            <person name="Luecker S."/>
            <person name="Lage O.M."/>
            <person name="Pohl T."/>
            <person name="Merkel B.J."/>
            <person name="Hornburger P."/>
            <person name="Mueller R.-W."/>
            <person name="Bruemmer F."/>
            <person name="Labrenz M."/>
            <person name="Spormann A.M."/>
            <person name="Op Den Camp H."/>
            <person name="Overmann J."/>
            <person name="Amann R."/>
            <person name="Jetten M.S.M."/>
            <person name="Mascher T."/>
            <person name="Medema M.H."/>
            <person name="Devos D.P."/>
            <person name="Kaster A.-K."/>
            <person name="Ovreas L."/>
            <person name="Rohde M."/>
            <person name="Galperin M.Y."/>
            <person name="Jogler C."/>
        </authorList>
    </citation>
    <scope>NUCLEOTIDE SEQUENCE [LARGE SCALE GENOMIC DNA]</scope>
    <source>
        <strain evidence="1 2">Poly51</strain>
    </source>
</reference>
<comment type="caution">
    <text evidence="1">The sequence shown here is derived from an EMBL/GenBank/DDBJ whole genome shotgun (WGS) entry which is preliminary data.</text>
</comment>
<protein>
    <submittedName>
        <fullName evidence="1">Uncharacterized protein</fullName>
    </submittedName>
</protein>
<evidence type="ECO:0000313" key="1">
    <source>
        <dbReference type="EMBL" id="TWU59431.1"/>
    </source>
</evidence>
<gene>
    <name evidence="1" type="ORF">Poly51_22190</name>
</gene>
<dbReference type="AlphaFoldDB" id="A0A5C6FIE9"/>
<sequence>MCANRRSSAHRDTGRTGDRHDCYDTTVKIVGLAPRFTFSPTWNSRNLVPREGVVTPSNGNPYFIYMEFACPFPSRLRYNGPIV</sequence>
<accession>A0A5C6FIE9</accession>
<organism evidence="1 2">
    <name type="scientific">Rubripirellula tenax</name>
    <dbReference type="NCBI Taxonomy" id="2528015"/>
    <lineage>
        <taxon>Bacteria</taxon>
        <taxon>Pseudomonadati</taxon>
        <taxon>Planctomycetota</taxon>
        <taxon>Planctomycetia</taxon>
        <taxon>Pirellulales</taxon>
        <taxon>Pirellulaceae</taxon>
        <taxon>Rubripirellula</taxon>
    </lineage>
</organism>
<keyword evidence="2" id="KW-1185">Reference proteome</keyword>
<dbReference type="Proteomes" id="UP000318288">
    <property type="component" value="Unassembled WGS sequence"/>
</dbReference>